<evidence type="ECO:0000313" key="3">
    <source>
        <dbReference type="EMBL" id="RRD50921.1"/>
    </source>
</evidence>
<feature type="chain" id="PRO_5039589527" evidence="2">
    <location>
        <begin position="24"/>
        <end position="445"/>
    </location>
</feature>
<dbReference type="AlphaFoldDB" id="A0A3P1WXF7"/>
<dbReference type="EMBL" id="RQYT01000003">
    <property type="protein sequence ID" value="RRD50921.1"/>
    <property type="molecule type" value="Genomic_DNA"/>
</dbReference>
<dbReference type="PANTHER" id="PTHR43649:SF32">
    <property type="entry name" value="SUGAR BINDING SECRETED PROTEIN"/>
    <property type="match status" value="1"/>
</dbReference>
<sequence>MTTCPIPRRGVLALGGVASMATALTACSTAVNPSSGNSSGAPAGSGQTQPGSGGAEMVLWTWPEGFAQAVLDSVKQKFPDVALRQDVIGGDFKQRLSVALQTKDSRPTITGVKGEDIAFFAAEPDYFVDLNTLGAAEHKDHFLDWKWAQAMTEDGRQLGIPIDIGPTALFYRFDIFEQMGLPFEPEALAAAIRTWDDYFALGTEMKGKDPETFLIRNLSGVFDTVVKQSGKNYIDESHAFIGGAEHVRAAWDTAVKARTLGISAALTSNSPDSTAAVAAGKLPADLGASWHLADLIVDAPDTSGKWHVCPHPGDATNNGGSFLAIPADTPEAAKAFEIILHILNAENQIIEYGDKGNFPANAEAFNSDALKAPVEFLGGQPAGEIFAKAAETVRPLYEHPANNTVSGPFFAELQLVESSGKDPEQAWTDAVEAAKRLAEQAGVTV</sequence>
<dbReference type="PROSITE" id="PS51318">
    <property type="entry name" value="TAT"/>
    <property type="match status" value="1"/>
</dbReference>
<protein>
    <submittedName>
        <fullName evidence="3">Extracellular solute-binding protein</fullName>
    </submittedName>
</protein>
<gene>
    <name evidence="3" type="ORF">EII35_02400</name>
</gene>
<accession>A0A3P1WXF7</accession>
<organism evidence="3 4">
    <name type="scientific">Arachnia propionica</name>
    <dbReference type="NCBI Taxonomy" id="1750"/>
    <lineage>
        <taxon>Bacteria</taxon>
        <taxon>Bacillati</taxon>
        <taxon>Actinomycetota</taxon>
        <taxon>Actinomycetes</taxon>
        <taxon>Propionibacteriales</taxon>
        <taxon>Propionibacteriaceae</taxon>
        <taxon>Arachnia</taxon>
    </lineage>
</organism>
<dbReference type="InterPro" id="IPR006059">
    <property type="entry name" value="SBP"/>
</dbReference>
<dbReference type="Proteomes" id="UP000280935">
    <property type="component" value="Unassembled WGS sequence"/>
</dbReference>
<evidence type="ECO:0000256" key="2">
    <source>
        <dbReference type="SAM" id="SignalP"/>
    </source>
</evidence>
<dbReference type="InterPro" id="IPR050490">
    <property type="entry name" value="Bact_solute-bd_prot1"/>
</dbReference>
<keyword evidence="2" id="KW-0732">Signal</keyword>
<dbReference type="OrthoDB" id="3226017at2"/>
<comment type="caution">
    <text evidence="3">The sequence shown here is derived from an EMBL/GenBank/DDBJ whole genome shotgun (WGS) entry which is preliminary data.</text>
</comment>
<evidence type="ECO:0000313" key="4">
    <source>
        <dbReference type="Proteomes" id="UP000280935"/>
    </source>
</evidence>
<dbReference type="SUPFAM" id="SSF53850">
    <property type="entry name" value="Periplasmic binding protein-like II"/>
    <property type="match status" value="1"/>
</dbReference>
<reference evidence="3 4" key="1">
    <citation type="submission" date="2018-11" db="EMBL/GenBank/DDBJ databases">
        <title>Genomes From Bacteria Associated with the Canine Oral Cavity: a Test Case for Automated Genome-Based Taxonomic Assignment.</title>
        <authorList>
            <person name="Coil D.A."/>
            <person name="Jospin G."/>
            <person name="Darling A.E."/>
            <person name="Wallis C."/>
            <person name="Davis I.J."/>
            <person name="Harris S."/>
            <person name="Eisen J.A."/>
            <person name="Holcombe L.J."/>
            <person name="O'Flynn C."/>
        </authorList>
    </citation>
    <scope>NUCLEOTIDE SEQUENCE [LARGE SCALE GENOMIC DNA]</scope>
    <source>
        <strain evidence="3 4">OH2822_COT-296</strain>
    </source>
</reference>
<proteinExistence type="predicted"/>
<dbReference type="RefSeq" id="WP_125226869.1">
    <property type="nucleotide sequence ID" value="NZ_RQYT01000003.1"/>
</dbReference>
<feature type="region of interest" description="Disordered" evidence="1">
    <location>
        <begin position="31"/>
        <end position="55"/>
    </location>
</feature>
<evidence type="ECO:0000256" key="1">
    <source>
        <dbReference type="SAM" id="MobiDB-lite"/>
    </source>
</evidence>
<feature type="signal peptide" evidence="2">
    <location>
        <begin position="1"/>
        <end position="23"/>
    </location>
</feature>
<dbReference type="InterPro" id="IPR006311">
    <property type="entry name" value="TAT_signal"/>
</dbReference>
<feature type="compositionally biased region" description="Low complexity" evidence="1">
    <location>
        <begin position="32"/>
        <end position="46"/>
    </location>
</feature>
<name>A0A3P1WXF7_9ACTN</name>
<dbReference type="Pfam" id="PF13416">
    <property type="entry name" value="SBP_bac_8"/>
    <property type="match status" value="1"/>
</dbReference>
<dbReference type="Gene3D" id="3.40.190.10">
    <property type="entry name" value="Periplasmic binding protein-like II"/>
    <property type="match status" value="1"/>
</dbReference>
<dbReference type="PANTHER" id="PTHR43649">
    <property type="entry name" value="ARABINOSE-BINDING PROTEIN-RELATED"/>
    <property type="match status" value="1"/>
</dbReference>